<feature type="transmembrane region" description="Helical" evidence="6">
    <location>
        <begin position="235"/>
        <end position="260"/>
    </location>
</feature>
<evidence type="ECO:0000313" key="7">
    <source>
        <dbReference type="EMBL" id="MBO1750954.1"/>
    </source>
</evidence>
<organism evidence="7 8">
    <name type="scientific">Actinotalea soli</name>
    <dbReference type="NCBI Taxonomy" id="2819234"/>
    <lineage>
        <taxon>Bacteria</taxon>
        <taxon>Bacillati</taxon>
        <taxon>Actinomycetota</taxon>
        <taxon>Actinomycetes</taxon>
        <taxon>Micrococcales</taxon>
        <taxon>Cellulomonadaceae</taxon>
        <taxon>Actinotalea</taxon>
    </lineage>
</organism>
<feature type="transmembrane region" description="Helical" evidence="6">
    <location>
        <begin position="281"/>
        <end position="305"/>
    </location>
</feature>
<evidence type="ECO:0000256" key="5">
    <source>
        <dbReference type="ARBA" id="ARBA00023136"/>
    </source>
</evidence>
<keyword evidence="8" id="KW-1185">Reference proteome</keyword>
<dbReference type="Proteomes" id="UP000664209">
    <property type="component" value="Unassembled WGS sequence"/>
</dbReference>
<dbReference type="AlphaFoldDB" id="A0A939RTD3"/>
<evidence type="ECO:0000256" key="1">
    <source>
        <dbReference type="ARBA" id="ARBA00004651"/>
    </source>
</evidence>
<evidence type="ECO:0000313" key="8">
    <source>
        <dbReference type="Proteomes" id="UP000664209"/>
    </source>
</evidence>
<feature type="transmembrane region" description="Helical" evidence="6">
    <location>
        <begin position="7"/>
        <end position="31"/>
    </location>
</feature>
<keyword evidence="2" id="KW-1003">Cell membrane</keyword>
<dbReference type="InterPro" id="IPR022791">
    <property type="entry name" value="L-PG_synthase/AglD"/>
</dbReference>
<comment type="caution">
    <text evidence="7">The sequence shown here is derived from an EMBL/GenBank/DDBJ whole genome shotgun (WGS) entry which is preliminary data.</text>
</comment>
<keyword evidence="4 6" id="KW-1133">Transmembrane helix</keyword>
<dbReference type="EMBL" id="JAGEMK010000001">
    <property type="protein sequence ID" value="MBO1750954.1"/>
    <property type="molecule type" value="Genomic_DNA"/>
</dbReference>
<feature type="transmembrane region" description="Helical" evidence="6">
    <location>
        <begin position="208"/>
        <end position="229"/>
    </location>
</feature>
<keyword evidence="3 6" id="KW-0812">Transmembrane</keyword>
<evidence type="ECO:0000256" key="3">
    <source>
        <dbReference type="ARBA" id="ARBA00022692"/>
    </source>
</evidence>
<feature type="transmembrane region" description="Helical" evidence="6">
    <location>
        <begin position="153"/>
        <end position="170"/>
    </location>
</feature>
<gene>
    <name evidence="7" type="ORF">J4G33_03970</name>
</gene>
<evidence type="ECO:0000256" key="6">
    <source>
        <dbReference type="SAM" id="Phobius"/>
    </source>
</evidence>
<feature type="transmembrane region" description="Helical" evidence="6">
    <location>
        <begin position="43"/>
        <end position="64"/>
    </location>
</feature>
<evidence type="ECO:0000256" key="4">
    <source>
        <dbReference type="ARBA" id="ARBA00022989"/>
    </source>
</evidence>
<dbReference type="Pfam" id="PF03706">
    <property type="entry name" value="LPG_synthase_TM"/>
    <property type="match status" value="1"/>
</dbReference>
<sequence length="316" mass="33958">MSRRRLLRVGLTVAVLGLVVFFFGRALVANWDAVREIEVQVNAWSVGAVVLFGAAVIVSGLLWGSMVTHLGTTRVTAADAIRVQCASWLLKYVPGQVGSVANKVLWAQQRGISRTLVVITFVYENVFLLLGSIIPTAVILLLHDVLVGDSADVVGMLLPVLLALVPLLLVTNRRVFRWGVNLVARRALKRDVPEEYFLGGRASIGYQLAFLLPRLVNGLGFVLIVASFLDVPSTAYLPLAATYVLAGAVGILAVFVPSGLGVRESVIVLLASRYMPVEQAIVLSLLARLYSTVGDVVVALVYGALKIRDVREGSAS</sequence>
<name>A0A939RTD3_9CELL</name>
<reference evidence="7" key="1">
    <citation type="submission" date="2021-03" db="EMBL/GenBank/DDBJ databases">
        <title>Actinotalea soli sp. nov., isolated from soil.</title>
        <authorList>
            <person name="Ping W."/>
            <person name="Zhang J."/>
        </authorList>
    </citation>
    <scope>NUCLEOTIDE SEQUENCE</scope>
    <source>
        <strain evidence="7">BY-33</strain>
    </source>
</reference>
<feature type="transmembrane region" description="Helical" evidence="6">
    <location>
        <begin position="116"/>
        <end position="141"/>
    </location>
</feature>
<dbReference type="GO" id="GO:0005886">
    <property type="term" value="C:plasma membrane"/>
    <property type="evidence" value="ECO:0007669"/>
    <property type="project" value="UniProtKB-SubCell"/>
</dbReference>
<proteinExistence type="predicted"/>
<accession>A0A939RTD3</accession>
<evidence type="ECO:0000256" key="2">
    <source>
        <dbReference type="ARBA" id="ARBA00022475"/>
    </source>
</evidence>
<protein>
    <submittedName>
        <fullName evidence="7">Flippase-like domain-containing protein</fullName>
    </submittedName>
</protein>
<keyword evidence="5 6" id="KW-0472">Membrane</keyword>
<comment type="subcellular location">
    <subcellularLocation>
        <location evidence="1">Cell membrane</location>
        <topology evidence="1">Multi-pass membrane protein</topology>
    </subcellularLocation>
</comment>
<dbReference type="RefSeq" id="WP_208054554.1">
    <property type="nucleotide sequence ID" value="NZ_JAGEMK010000001.1"/>
</dbReference>